<evidence type="ECO:0000313" key="10">
    <source>
        <dbReference type="Proteomes" id="UP001060164"/>
    </source>
</evidence>
<keyword evidence="3" id="KW-0238">DNA-binding</keyword>
<evidence type="ECO:0000256" key="6">
    <source>
        <dbReference type="PROSITE-ProRule" id="PRU00169"/>
    </source>
</evidence>
<gene>
    <name evidence="9" type="ORF">NQ502_08930</name>
</gene>
<keyword evidence="6" id="KW-0597">Phosphoprotein</keyword>
<dbReference type="PROSITE" id="PS01124">
    <property type="entry name" value="HTH_ARAC_FAMILY_2"/>
    <property type="match status" value="1"/>
</dbReference>
<dbReference type="InterPro" id="IPR041522">
    <property type="entry name" value="CdaR_GGDEF"/>
</dbReference>
<comment type="function">
    <text evidence="5">May play the central regulatory role in sporulation. It may be an element of the effector pathway responsible for the activation of sporulation genes in response to nutritional stress. Spo0A may act in concert with spo0H (a sigma factor) to control the expression of some genes that are critical to the sporulation process.</text>
</comment>
<dbReference type="PRINTS" id="PR00032">
    <property type="entry name" value="HTHARAC"/>
</dbReference>
<dbReference type="PROSITE" id="PS00041">
    <property type="entry name" value="HTH_ARAC_FAMILY_1"/>
    <property type="match status" value="1"/>
</dbReference>
<sequence>MQKLLIVEDEKSIFFLLNSCILYDELGLELAGYAENGQMAYDMIMEKRPDIVITDITMPIIDGLELIERVQKQHVNPKFIIVSGYAQFEFAKKAVKLGVRDYLLKPINSNELNKSLAQLAREISEDGSERTLLQSSDNHKEKIRTSFIMSILYRDVDFHGMTVQQINRDYFYSFQEGYFCSVVMKVDYYSDIVIGIRNHITDSLMIVIRECFSDICCEVSVAEHQENIYVILNLEESKQKTDEMRALCKRVLVRGKKLTEAYADTGITVCLGKTVSDVCELPDSFESALHLLDMRIVRGADRVLDIHESGYHGSAEGSKYVLPAPLLHGLVEKVECNELTEVRGNISAIFQDVLNFCKREDVSVYKTLRGVMLNVLSVVKQKGNFPNEFMDIYQELSTELNKCSRYCDIISSLPEKMTAGMLKFRKDEQSEGSLIMKRVLEYISQNYDKQLKLEEAAEQVFITPAYLGIIFKKETGKNFTSYLTDLRMEKAKELLLDVRININEITYKVGYHNVRYFSRTFKEYVGITPKEYRKIHANRKY</sequence>
<evidence type="ECO:0000256" key="1">
    <source>
        <dbReference type="ARBA" id="ARBA00018672"/>
    </source>
</evidence>
<evidence type="ECO:0000256" key="4">
    <source>
        <dbReference type="ARBA" id="ARBA00023163"/>
    </source>
</evidence>
<accession>A0ABY5VLS7</accession>
<dbReference type="Gene3D" id="3.40.50.2300">
    <property type="match status" value="1"/>
</dbReference>
<evidence type="ECO:0000256" key="2">
    <source>
        <dbReference type="ARBA" id="ARBA00023015"/>
    </source>
</evidence>
<dbReference type="SMART" id="SM00342">
    <property type="entry name" value="HTH_ARAC"/>
    <property type="match status" value="1"/>
</dbReference>
<organism evidence="9 10">
    <name type="scientific">Ruminococcus gauvreauii</name>
    <dbReference type="NCBI Taxonomy" id="438033"/>
    <lineage>
        <taxon>Bacteria</taxon>
        <taxon>Bacillati</taxon>
        <taxon>Bacillota</taxon>
        <taxon>Clostridia</taxon>
        <taxon>Eubacteriales</taxon>
        <taxon>Oscillospiraceae</taxon>
        <taxon>Ruminococcus</taxon>
    </lineage>
</organism>
<protein>
    <recommendedName>
        <fullName evidence="1">Stage 0 sporulation protein A homolog</fullName>
    </recommendedName>
</protein>
<dbReference type="PANTHER" id="PTHR43280:SF28">
    <property type="entry name" value="HTH-TYPE TRANSCRIPTIONAL ACTIVATOR RHAS"/>
    <property type="match status" value="1"/>
</dbReference>
<dbReference type="PROSITE" id="PS50110">
    <property type="entry name" value="RESPONSE_REGULATORY"/>
    <property type="match status" value="1"/>
</dbReference>
<evidence type="ECO:0000256" key="5">
    <source>
        <dbReference type="ARBA" id="ARBA00024867"/>
    </source>
</evidence>
<dbReference type="Pfam" id="PF17853">
    <property type="entry name" value="GGDEF_2"/>
    <property type="match status" value="1"/>
</dbReference>
<dbReference type="InterPro" id="IPR009057">
    <property type="entry name" value="Homeodomain-like_sf"/>
</dbReference>
<dbReference type="Pfam" id="PF00072">
    <property type="entry name" value="Response_reg"/>
    <property type="match status" value="1"/>
</dbReference>
<dbReference type="PANTHER" id="PTHR43280">
    <property type="entry name" value="ARAC-FAMILY TRANSCRIPTIONAL REGULATOR"/>
    <property type="match status" value="1"/>
</dbReference>
<dbReference type="RefSeq" id="WP_028528269.1">
    <property type="nucleotide sequence ID" value="NZ_CABLBR010000009.1"/>
</dbReference>
<feature type="domain" description="HTH araC/xylS-type" evidence="7">
    <location>
        <begin position="437"/>
        <end position="535"/>
    </location>
</feature>
<dbReference type="SMART" id="SM00448">
    <property type="entry name" value="REC"/>
    <property type="match status" value="1"/>
</dbReference>
<dbReference type="Pfam" id="PF12833">
    <property type="entry name" value="HTH_18"/>
    <property type="match status" value="1"/>
</dbReference>
<dbReference type="CDD" id="cd17536">
    <property type="entry name" value="REC_YesN-like"/>
    <property type="match status" value="1"/>
</dbReference>
<dbReference type="InterPro" id="IPR020449">
    <property type="entry name" value="Tscrpt_reg_AraC-type_HTH"/>
</dbReference>
<dbReference type="Gene3D" id="1.10.10.60">
    <property type="entry name" value="Homeodomain-like"/>
    <property type="match status" value="2"/>
</dbReference>
<reference evidence="9" key="1">
    <citation type="journal article" date="2022" name="Cell">
        <title>Design, construction, and in vivo augmentation of a complex gut microbiome.</title>
        <authorList>
            <person name="Cheng A.G."/>
            <person name="Ho P.Y."/>
            <person name="Aranda-Diaz A."/>
            <person name="Jain S."/>
            <person name="Yu F.B."/>
            <person name="Meng X."/>
            <person name="Wang M."/>
            <person name="Iakiviak M."/>
            <person name="Nagashima K."/>
            <person name="Zhao A."/>
            <person name="Murugkar P."/>
            <person name="Patil A."/>
            <person name="Atabakhsh K."/>
            <person name="Weakley A."/>
            <person name="Yan J."/>
            <person name="Brumbaugh A.R."/>
            <person name="Higginbottom S."/>
            <person name="Dimas A."/>
            <person name="Shiver A.L."/>
            <person name="Deutschbauer A."/>
            <person name="Neff N."/>
            <person name="Sonnenburg J.L."/>
            <person name="Huang K.C."/>
            <person name="Fischbach M.A."/>
        </authorList>
    </citation>
    <scope>NUCLEOTIDE SEQUENCE</scope>
    <source>
        <strain evidence="9">DSM 19829</strain>
    </source>
</reference>
<evidence type="ECO:0000256" key="3">
    <source>
        <dbReference type="ARBA" id="ARBA00023125"/>
    </source>
</evidence>
<keyword evidence="2" id="KW-0805">Transcription regulation</keyword>
<feature type="domain" description="Response regulatory" evidence="8">
    <location>
        <begin position="3"/>
        <end position="120"/>
    </location>
</feature>
<evidence type="ECO:0000313" key="9">
    <source>
        <dbReference type="EMBL" id="UWP61136.1"/>
    </source>
</evidence>
<evidence type="ECO:0000259" key="8">
    <source>
        <dbReference type="PROSITE" id="PS50110"/>
    </source>
</evidence>
<feature type="modified residue" description="4-aspartylphosphate" evidence="6">
    <location>
        <position position="55"/>
    </location>
</feature>
<dbReference type="SUPFAM" id="SSF52172">
    <property type="entry name" value="CheY-like"/>
    <property type="match status" value="1"/>
</dbReference>
<dbReference type="EMBL" id="CP102290">
    <property type="protein sequence ID" value="UWP61136.1"/>
    <property type="molecule type" value="Genomic_DNA"/>
</dbReference>
<dbReference type="InterPro" id="IPR018060">
    <property type="entry name" value="HTH_AraC"/>
</dbReference>
<evidence type="ECO:0000259" key="7">
    <source>
        <dbReference type="PROSITE" id="PS01124"/>
    </source>
</evidence>
<keyword evidence="4" id="KW-0804">Transcription</keyword>
<dbReference type="Proteomes" id="UP001060164">
    <property type="component" value="Chromosome"/>
</dbReference>
<dbReference type="InterPro" id="IPR001789">
    <property type="entry name" value="Sig_transdc_resp-reg_receiver"/>
</dbReference>
<dbReference type="InterPro" id="IPR011006">
    <property type="entry name" value="CheY-like_superfamily"/>
</dbReference>
<name>A0ABY5VLS7_9FIRM</name>
<dbReference type="SUPFAM" id="SSF46689">
    <property type="entry name" value="Homeodomain-like"/>
    <property type="match status" value="2"/>
</dbReference>
<dbReference type="InterPro" id="IPR018062">
    <property type="entry name" value="HTH_AraC-typ_CS"/>
</dbReference>
<keyword evidence="10" id="KW-1185">Reference proteome</keyword>
<proteinExistence type="predicted"/>